<feature type="transmembrane region" description="Helical" evidence="2">
    <location>
        <begin position="504"/>
        <end position="528"/>
    </location>
</feature>
<feature type="transmembrane region" description="Helical" evidence="2">
    <location>
        <begin position="267"/>
        <end position="287"/>
    </location>
</feature>
<keyword evidence="2" id="KW-0812">Transmembrane</keyword>
<organism evidence="3 4">
    <name type="scientific">Bacillus benzoevorans</name>
    <dbReference type="NCBI Taxonomy" id="1456"/>
    <lineage>
        <taxon>Bacteria</taxon>
        <taxon>Bacillati</taxon>
        <taxon>Bacillota</taxon>
        <taxon>Bacilli</taxon>
        <taxon>Bacillales</taxon>
        <taxon>Bacillaceae</taxon>
        <taxon>Bacillus</taxon>
    </lineage>
</organism>
<evidence type="ECO:0000313" key="3">
    <source>
        <dbReference type="EMBL" id="MBB6446454.1"/>
    </source>
</evidence>
<evidence type="ECO:0000256" key="1">
    <source>
        <dbReference type="SAM" id="Coils"/>
    </source>
</evidence>
<evidence type="ECO:0000313" key="4">
    <source>
        <dbReference type="Proteomes" id="UP000531594"/>
    </source>
</evidence>
<keyword evidence="1" id="KW-0175">Coiled coil</keyword>
<feature type="transmembrane region" description="Helical" evidence="2">
    <location>
        <begin position="320"/>
        <end position="338"/>
    </location>
</feature>
<comment type="caution">
    <text evidence="3">The sequence shown here is derived from an EMBL/GenBank/DDBJ whole genome shotgun (WGS) entry which is preliminary data.</text>
</comment>
<feature type="transmembrane region" description="Helical" evidence="2">
    <location>
        <begin position="398"/>
        <end position="419"/>
    </location>
</feature>
<proteinExistence type="predicted"/>
<feature type="transmembrane region" description="Helical" evidence="2">
    <location>
        <begin position="235"/>
        <end position="255"/>
    </location>
</feature>
<dbReference type="EMBL" id="JACHGK010000011">
    <property type="protein sequence ID" value="MBB6446454.1"/>
    <property type="molecule type" value="Genomic_DNA"/>
</dbReference>
<dbReference type="AlphaFoldDB" id="A0A7X0HT97"/>
<dbReference type="Proteomes" id="UP000531594">
    <property type="component" value="Unassembled WGS sequence"/>
</dbReference>
<evidence type="ECO:0000256" key="2">
    <source>
        <dbReference type="SAM" id="Phobius"/>
    </source>
</evidence>
<feature type="coiled-coil region" evidence="1">
    <location>
        <begin position="14"/>
        <end position="41"/>
    </location>
</feature>
<feature type="transmembrane region" description="Helical" evidence="2">
    <location>
        <begin position="472"/>
        <end position="498"/>
    </location>
</feature>
<feature type="transmembrane region" description="Helical" evidence="2">
    <location>
        <begin position="439"/>
        <end position="460"/>
    </location>
</feature>
<gene>
    <name evidence="3" type="ORF">HNR53_003113</name>
</gene>
<name>A0A7X0HT97_9BACI</name>
<protein>
    <submittedName>
        <fullName evidence="3">Phage-related protein</fullName>
    </submittedName>
</protein>
<keyword evidence="2" id="KW-0472">Membrane</keyword>
<sequence length="922" mass="98348">MADGNITIDTRLDRGNVNQELRALQREIKHMGNEMKLANAKAMMPFRKNLLETERNMYQLAGRMGNYTGTTQDFMNQVKQLGSEYKKTSDAMLNADTSMRVSLIQTAGAMMNMSTQSSKIAEGYTRMGNPLRMVNNGALAVTGALERMAHAGNATVLALKQLGPNASMKELQDEINKITAGQARFQAVALASVATSALVYGALHKAAMGASSAYKTAFENMATSVKQAFQPMVEVFTAVMTPIFNFIGAIAQMAIKFNEAHPVLAKVLQGIMMLVPALTLLLSPLAVGATMVNSFMAAWAVMAPMIMPLITGLAAISGTVWLVAAAIGVAVGAIVYFWKTNEGFRNAVIGAWDAIKAKAQELFGMLQPVIDSLVQKFNTLKSAIIAAFSGDFSQITAIFAQILPSIIAMLVGGIPGLIISASRFIPAIAQGITSNAGQLSATISNIVTAITTFLTTQLPVFIQQGVSIINSLVQGLVTALPIIVQALTNIITMIVPIITQMLPVLLQAGIQIIMALIQGIMTVLPVLLQTGLQLIQSLIQIIATNVPMILQAGIQIVMTLINGIVQILPQLINTAIQLIQTIIKAIADNLPTIIQSGIDIVLALVDGIIEILPDLIDAAILLIEEIVTVLVDNLPKIIDAGIEILLALIEGIIDVLPDLIDTIVDLIIKIVDVVAQNLPKIIDAGIKILTALIEGIIKILPDLIKCALDLVISIQKEIINNMPKILEAGAKLIIALIDGIESMISKLGTAIKESVIDPIEKKIKGVAKNALQWGKDIISGLISGLTSMVGSVMAKAGEIANGIKEKIEGAFKINSPSKWMRDRIVGSLYEGFDDGVDKNKSGFVQSAGNIASWMQGGLMDKLSAQISPVIAGVDGISNYNASTVGDTIIVQPGAVVLETRNLKELNHAADFFGNLRQTMRRL</sequence>
<accession>A0A7X0HT97</accession>
<dbReference type="SUPFAM" id="SSF48371">
    <property type="entry name" value="ARM repeat"/>
    <property type="match status" value="1"/>
</dbReference>
<dbReference type="RefSeq" id="WP_184527473.1">
    <property type="nucleotide sequence ID" value="NZ_JACHGK010000011.1"/>
</dbReference>
<reference evidence="3 4" key="1">
    <citation type="submission" date="2020-08" db="EMBL/GenBank/DDBJ databases">
        <title>Genomic Encyclopedia of Type Strains, Phase IV (KMG-IV): sequencing the most valuable type-strain genomes for metagenomic binning, comparative biology and taxonomic classification.</title>
        <authorList>
            <person name="Goeker M."/>
        </authorList>
    </citation>
    <scope>NUCLEOTIDE SEQUENCE [LARGE SCALE GENOMIC DNA]</scope>
    <source>
        <strain evidence="3 4">DSM 5391</strain>
    </source>
</reference>
<keyword evidence="2" id="KW-1133">Transmembrane helix</keyword>
<dbReference type="InterPro" id="IPR016024">
    <property type="entry name" value="ARM-type_fold"/>
</dbReference>
<keyword evidence="4" id="KW-1185">Reference proteome</keyword>